<dbReference type="EMBL" id="LT934121">
    <property type="protein sequence ID" value="VAI41476.1"/>
    <property type="molecule type" value="Genomic_DNA"/>
</dbReference>
<evidence type="ECO:0000256" key="5">
    <source>
        <dbReference type="ARBA" id="ARBA00022840"/>
    </source>
</evidence>
<organism evidence="7 8">
    <name type="scientific">Triticum turgidum subsp. durum</name>
    <name type="common">Durum wheat</name>
    <name type="synonym">Triticum durum</name>
    <dbReference type="NCBI Taxonomy" id="4567"/>
    <lineage>
        <taxon>Eukaryota</taxon>
        <taxon>Viridiplantae</taxon>
        <taxon>Streptophyta</taxon>
        <taxon>Embryophyta</taxon>
        <taxon>Tracheophyta</taxon>
        <taxon>Spermatophyta</taxon>
        <taxon>Magnoliopsida</taxon>
        <taxon>Liliopsida</taxon>
        <taxon>Poales</taxon>
        <taxon>Poaceae</taxon>
        <taxon>BOP clade</taxon>
        <taxon>Pooideae</taxon>
        <taxon>Triticodae</taxon>
        <taxon>Triticeae</taxon>
        <taxon>Triticinae</taxon>
        <taxon>Triticum</taxon>
    </lineage>
</organism>
<dbReference type="InterPro" id="IPR000719">
    <property type="entry name" value="Prot_kinase_dom"/>
</dbReference>
<dbReference type="Pfam" id="PF07714">
    <property type="entry name" value="PK_Tyr_Ser-Thr"/>
    <property type="match status" value="2"/>
</dbReference>
<keyword evidence="3" id="KW-0547">Nucleotide-binding</keyword>
<gene>
    <name evidence="7" type="ORF">TRITD_6Av1G003770</name>
</gene>
<dbReference type="SUPFAM" id="SSF56112">
    <property type="entry name" value="Protein kinase-like (PK-like)"/>
    <property type="match status" value="1"/>
</dbReference>
<dbReference type="InterPro" id="IPR011009">
    <property type="entry name" value="Kinase-like_dom_sf"/>
</dbReference>
<evidence type="ECO:0000256" key="2">
    <source>
        <dbReference type="ARBA" id="ARBA00022679"/>
    </source>
</evidence>
<dbReference type="PANTHER" id="PTHR47983">
    <property type="entry name" value="PTO-INTERACTING PROTEIN 1-LIKE"/>
    <property type="match status" value="1"/>
</dbReference>
<dbReference type="Gene3D" id="1.10.510.10">
    <property type="entry name" value="Transferase(Phosphotransferase) domain 1"/>
    <property type="match status" value="1"/>
</dbReference>
<dbReference type="AlphaFoldDB" id="A0A9R0XR20"/>
<dbReference type="GO" id="GO:0004672">
    <property type="term" value="F:protein kinase activity"/>
    <property type="evidence" value="ECO:0007669"/>
    <property type="project" value="InterPro"/>
</dbReference>
<keyword evidence="2" id="KW-0808">Transferase</keyword>
<dbReference type="InterPro" id="IPR052101">
    <property type="entry name" value="Plant_StressResp_Kinase"/>
</dbReference>
<keyword evidence="8" id="KW-1185">Reference proteome</keyword>
<evidence type="ECO:0000259" key="6">
    <source>
        <dbReference type="PROSITE" id="PS50011"/>
    </source>
</evidence>
<reference evidence="7 8" key="1">
    <citation type="submission" date="2017-09" db="EMBL/GenBank/DDBJ databases">
        <authorList>
            <consortium name="International Durum Wheat Genome Sequencing Consortium (IDWGSC)"/>
            <person name="Milanesi L."/>
        </authorList>
    </citation>
    <scope>NUCLEOTIDE SEQUENCE [LARGE SCALE GENOMIC DNA]</scope>
    <source>
        <strain evidence="8">cv. Svevo</strain>
    </source>
</reference>
<protein>
    <recommendedName>
        <fullName evidence="6">Protein kinase domain-containing protein</fullName>
    </recommendedName>
</protein>
<accession>A0A9R0XR20</accession>
<feature type="domain" description="Protein kinase" evidence="6">
    <location>
        <begin position="1"/>
        <end position="312"/>
    </location>
</feature>
<keyword evidence="1" id="KW-0597">Phosphoprotein</keyword>
<name>A0A9R0XR20_TRITD</name>
<dbReference type="PROSITE" id="PS50011">
    <property type="entry name" value="PROTEIN_KINASE_DOM"/>
    <property type="match status" value="1"/>
</dbReference>
<evidence type="ECO:0000313" key="8">
    <source>
        <dbReference type="Proteomes" id="UP000324705"/>
    </source>
</evidence>
<evidence type="ECO:0000256" key="1">
    <source>
        <dbReference type="ARBA" id="ARBA00022553"/>
    </source>
</evidence>
<dbReference type="Gramene" id="TRITD6Av1G003770.1">
    <property type="protein sequence ID" value="TRITD6Av1G003770.1"/>
    <property type="gene ID" value="TRITD6Av1G003770"/>
</dbReference>
<dbReference type="InterPro" id="IPR001245">
    <property type="entry name" value="Ser-Thr/Tyr_kinase_cat_dom"/>
</dbReference>
<dbReference type="Proteomes" id="UP000324705">
    <property type="component" value="Chromosome 6A"/>
</dbReference>
<keyword evidence="5" id="KW-0067">ATP-binding</keyword>
<proteinExistence type="predicted"/>
<dbReference type="GO" id="GO:0005524">
    <property type="term" value="F:ATP binding"/>
    <property type="evidence" value="ECO:0007669"/>
    <property type="project" value="UniProtKB-KW"/>
</dbReference>
<evidence type="ECO:0000256" key="3">
    <source>
        <dbReference type="ARBA" id="ARBA00022741"/>
    </source>
</evidence>
<sequence>MLFNYQCNKAFLLTTTLLLQVPLPLLSRFRHENVLQLLGYCVEENHTSSKPENRFLAYEYTSRGSLHDILHGKENVMGGKPGRVLSWAQRVKIALSAATGLEFLHEKAQPCVILTGIRSSNIFLFDDDVAKIGYPGVSSIEAPGYRNNLLLDSPGGILGSSYDAPEYATYFFLARKRFTAVTFFHKVWKNQYSSTYLVFGSVRCATEGYAQFSTESDVYSFGVVLLELLTGRKAVDPTLPRGQQYLVTWVDMQAARRLDECKVHQCVDPRLGGDYPPKAVAKMATIAALCIHYTKELRPKMSIVVKALRPLLLRSSSNLAVTAEASGV</sequence>
<evidence type="ECO:0000313" key="7">
    <source>
        <dbReference type="EMBL" id="VAI41476.1"/>
    </source>
</evidence>
<evidence type="ECO:0000256" key="4">
    <source>
        <dbReference type="ARBA" id="ARBA00022777"/>
    </source>
</evidence>
<keyword evidence="4" id="KW-0418">Kinase</keyword>
<dbReference type="PANTHER" id="PTHR47983:SF40">
    <property type="entry name" value="OS01G0323100 PROTEIN"/>
    <property type="match status" value="1"/>
</dbReference>